<accession>E7MP62</accession>
<name>E7MP62_9FIRM</name>
<protein>
    <submittedName>
        <fullName evidence="1">Uncharacterized protein</fullName>
    </submittedName>
</protein>
<dbReference type="STRING" id="706433.HMPREF9430_01341"/>
<reference evidence="1 2" key="1">
    <citation type="submission" date="2010-08" db="EMBL/GenBank/DDBJ databases">
        <authorList>
            <person name="Weinstock G."/>
            <person name="Sodergren E."/>
            <person name="Clifton S."/>
            <person name="Fulton L."/>
            <person name="Fulton B."/>
            <person name="Courtney L."/>
            <person name="Fronick C."/>
            <person name="Harrison M."/>
            <person name="Strong C."/>
            <person name="Farmer C."/>
            <person name="Delahaunty K."/>
            <person name="Markovic C."/>
            <person name="Hall O."/>
            <person name="Minx P."/>
            <person name="Tomlinson C."/>
            <person name="Mitreva M."/>
            <person name="Hou S."/>
            <person name="Chen J."/>
            <person name="Wollam A."/>
            <person name="Pepin K.H."/>
            <person name="Johnson M."/>
            <person name="Bhonagiri V."/>
            <person name="Zhang X."/>
            <person name="Suruliraj S."/>
            <person name="Warren W."/>
            <person name="Chinwalla A."/>
            <person name="Mardis E.R."/>
            <person name="Wilson R.K."/>
        </authorList>
    </citation>
    <scope>NUCLEOTIDE SEQUENCE [LARGE SCALE GENOMIC DNA]</scope>
    <source>
        <strain evidence="1 2">F0204</strain>
    </source>
</reference>
<evidence type="ECO:0000313" key="2">
    <source>
        <dbReference type="Proteomes" id="UP000004097"/>
    </source>
</evidence>
<organism evidence="1 2">
    <name type="scientific">Solobacterium moorei F0204</name>
    <dbReference type="NCBI Taxonomy" id="706433"/>
    <lineage>
        <taxon>Bacteria</taxon>
        <taxon>Bacillati</taxon>
        <taxon>Bacillota</taxon>
        <taxon>Erysipelotrichia</taxon>
        <taxon>Erysipelotrichales</taxon>
        <taxon>Erysipelotrichaceae</taxon>
        <taxon>Solobacterium</taxon>
    </lineage>
</organism>
<dbReference type="Proteomes" id="UP000004097">
    <property type="component" value="Unassembled WGS sequence"/>
</dbReference>
<keyword evidence="2" id="KW-1185">Reference proteome</keyword>
<sequence>MDTENVVKTSQEQAIASWINYLNQVRIGEFLKNVNQEDINLNDALSCINKTLDTISSEIVNNGSGRGGASGMHGFIAEIAECGISNARSSVNGEAPIYEWINDNGPADLARGTTLIQQKFVQSGNHLSLFAIKEHLSKYPDFLKNGGKYQIPKDHYNKIKNLLSIPSEQANKMPTETNDFSLRQWKEVQQTFGDGKLNINDIEPSKLKYKEVQRGIYEDTFQREKNSLKEASKENRDLAYSKSKPSFKEGAQATLVSAAIEGGMGFYSAISKKRREGKKISEFDADDWKEIGGETAIKTLKGGSRGVTIYALTNYTATPAAVASSMVTASFGIAEQAYLFRKGEISELEFYENSEILCVETAISAISSFAGQVLIPIPVVGAVIGNAVGTTLYSLAKENLSQKEIDLIQTYLKNINQHEFELQAKYQEYIEHLNAQLEKFLDIMDRAFAPDIRIAFEGSIELARLTGVPYEEILDTPEKIDEYFLG</sequence>
<evidence type="ECO:0000313" key="1">
    <source>
        <dbReference type="EMBL" id="EFW24243.1"/>
    </source>
</evidence>
<dbReference type="OrthoDB" id="9125539at2"/>
<dbReference type="EMBL" id="AECQ01000027">
    <property type="protein sequence ID" value="EFW24243.1"/>
    <property type="molecule type" value="Genomic_DNA"/>
</dbReference>
<dbReference type="eggNOG" id="ENOG502Z8SB">
    <property type="taxonomic scope" value="Bacteria"/>
</dbReference>
<dbReference type="AlphaFoldDB" id="E7MP62"/>
<dbReference type="HOGENOM" id="CLU_042766_0_0_9"/>
<gene>
    <name evidence="1" type="ORF">HMPREF9430_01341</name>
</gene>
<comment type="caution">
    <text evidence="1">The sequence shown here is derived from an EMBL/GenBank/DDBJ whole genome shotgun (WGS) entry which is preliminary data.</text>
</comment>
<dbReference type="RefSeq" id="WP_006526150.1">
    <property type="nucleotide sequence ID" value="NZ_GL637664.1"/>
</dbReference>
<proteinExistence type="predicted"/>